<dbReference type="AlphaFoldDB" id="A0A171KWL3"/>
<keyword evidence="9" id="KW-0808">Transferase</keyword>
<dbReference type="InterPro" id="IPR050448">
    <property type="entry name" value="OpgB/LTA_synthase_biosynth"/>
</dbReference>
<evidence type="ECO:0000313" key="9">
    <source>
        <dbReference type="EMBL" id="RZS73421.1"/>
    </source>
</evidence>
<evidence type="ECO:0000256" key="4">
    <source>
        <dbReference type="ARBA" id="ARBA00022989"/>
    </source>
</evidence>
<dbReference type="Gene3D" id="3.40.720.10">
    <property type="entry name" value="Alkaline Phosphatase, subunit A"/>
    <property type="match status" value="1"/>
</dbReference>
<proteinExistence type="predicted"/>
<keyword evidence="3 6" id="KW-0812">Transmembrane</keyword>
<feature type="transmembrane region" description="Helical" evidence="6">
    <location>
        <begin position="31"/>
        <end position="55"/>
    </location>
</feature>
<evidence type="ECO:0000313" key="10">
    <source>
        <dbReference type="Proteomes" id="UP000078084"/>
    </source>
</evidence>
<dbReference type="Proteomes" id="UP000078084">
    <property type="component" value="Unassembled WGS sequence"/>
</dbReference>
<protein>
    <submittedName>
        <fullName evidence="9">Phosphoglycerol transferase MdoB-like AlkP superfamily enzyme</fullName>
    </submittedName>
</protein>
<dbReference type="PANTHER" id="PTHR47371:SF3">
    <property type="entry name" value="PHOSPHOGLYCEROL TRANSFERASE I"/>
    <property type="match status" value="1"/>
</dbReference>
<evidence type="ECO:0000259" key="7">
    <source>
        <dbReference type="Pfam" id="PF00884"/>
    </source>
</evidence>
<evidence type="ECO:0000256" key="3">
    <source>
        <dbReference type="ARBA" id="ARBA00022692"/>
    </source>
</evidence>
<comment type="subcellular location">
    <subcellularLocation>
        <location evidence="1">Cell membrane</location>
        <topology evidence="1">Multi-pass membrane protein</topology>
    </subcellularLocation>
</comment>
<feature type="transmembrane region" description="Helical" evidence="6">
    <location>
        <begin position="106"/>
        <end position="128"/>
    </location>
</feature>
<dbReference type="RefSeq" id="WP_068367407.1">
    <property type="nucleotide sequence ID" value="NZ_CBCSEB010000010.1"/>
</dbReference>
<evidence type="ECO:0000256" key="5">
    <source>
        <dbReference type="ARBA" id="ARBA00023136"/>
    </source>
</evidence>
<dbReference type="Pfam" id="PF00884">
    <property type="entry name" value="Sulfatase"/>
    <property type="match status" value="1"/>
</dbReference>
<name>A0A171KWL3_9BURK</name>
<dbReference type="InterPro" id="IPR000917">
    <property type="entry name" value="Sulfatase_N"/>
</dbReference>
<feature type="transmembrane region" description="Helical" evidence="6">
    <location>
        <begin position="160"/>
        <end position="182"/>
    </location>
</feature>
<gene>
    <name evidence="8" type="ORF">AAV32_03165</name>
    <name evidence="9" type="ORF">EV679_0612</name>
</gene>
<feature type="transmembrane region" description="Helical" evidence="6">
    <location>
        <begin position="75"/>
        <end position="94"/>
    </location>
</feature>
<dbReference type="Proteomes" id="UP000292039">
    <property type="component" value="Unassembled WGS sequence"/>
</dbReference>
<feature type="domain" description="Sulfatase N-terminal" evidence="7">
    <location>
        <begin position="315"/>
        <end position="606"/>
    </location>
</feature>
<evidence type="ECO:0000256" key="1">
    <source>
        <dbReference type="ARBA" id="ARBA00004651"/>
    </source>
</evidence>
<accession>A0A171KWL3</accession>
<dbReference type="PANTHER" id="PTHR47371">
    <property type="entry name" value="LIPOTEICHOIC ACID SYNTHASE"/>
    <property type="match status" value="1"/>
</dbReference>
<dbReference type="SUPFAM" id="SSF53649">
    <property type="entry name" value="Alkaline phosphatase-like"/>
    <property type="match status" value="1"/>
</dbReference>
<dbReference type="PATRIC" id="fig|206506.3.peg.693"/>
<dbReference type="CDD" id="cd16015">
    <property type="entry name" value="LTA_synthase"/>
    <property type="match status" value="1"/>
</dbReference>
<evidence type="ECO:0000313" key="8">
    <source>
        <dbReference type="EMBL" id="KKO73280.1"/>
    </source>
</evidence>
<keyword evidence="10" id="KW-1185">Reference proteome</keyword>
<keyword evidence="5 6" id="KW-0472">Membrane</keyword>
<keyword evidence="2" id="KW-1003">Cell membrane</keyword>
<reference evidence="8 10" key="1">
    <citation type="submission" date="2015-04" db="EMBL/GenBank/DDBJ databases">
        <title>Genome sequence of Kerstersia gyiorum CG1.</title>
        <authorList>
            <person name="Greninger A.L."/>
            <person name="Kozyreva V."/>
            <person name="Chaturvedi V."/>
        </authorList>
    </citation>
    <scope>NUCLEOTIDE SEQUENCE [LARGE SCALE GENOMIC DNA]</scope>
    <source>
        <strain evidence="8 10">CG1</strain>
    </source>
</reference>
<reference evidence="9 11" key="2">
    <citation type="submission" date="2019-02" db="EMBL/GenBank/DDBJ databases">
        <title>Genomic Encyclopedia of Type Strains, Phase IV (KMG-IV): sequencing the most valuable type-strain genomes for metagenomic binning, comparative biology and taxonomic classification.</title>
        <authorList>
            <person name="Goeker M."/>
        </authorList>
    </citation>
    <scope>NUCLEOTIDE SEQUENCE [LARGE SCALE GENOMIC DNA]</scope>
    <source>
        <strain evidence="9 11">DSM 16618</strain>
    </source>
</reference>
<dbReference type="GO" id="GO:0005886">
    <property type="term" value="C:plasma membrane"/>
    <property type="evidence" value="ECO:0007669"/>
    <property type="project" value="UniProtKB-SubCell"/>
</dbReference>
<dbReference type="GO" id="GO:0016740">
    <property type="term" value="F:transferase activity"/>
    <property type="evidence" value="ECO:0007669"/>
    <property type="project" value="UniProtKB-KW"/>
</dbReference>
<dbReference type="EMBL" id="LBNE01000001">
    <property type="protein sequence ID" value="KKO73280.1"/>
    <property type="molecule type" value="Genomic_DNA"/>
</dbReference>
<sequence length="703" mass="78255">MSASPGTRAPKRAAKKENQTWTPWLRLHRQYWMLLVLAVIGLALGRMAVIMIQAPVQWHPAGQDLTRAFWMGARFDVKNLAVLLGLPLFLAFLMPARLRNFWQKLLAGWQVLVMLLINLLMVVNYYYFQFYNGPINGLVFGFAEDDTAAISRTLWNDLPVIRLVIGILLLTFVQVAIARWWARRQPGGPTGWRLAALAIASLLLTAGLARGSLGTFPLRTMHMAVSTDALVNNLVPNGWVALQMAWKERNASDMGSTPEAGMKLYGLQSLEDALQQAGLQSPGESLGAEQAAERAHQALLQPLPAQAAWQQARKPNVLVAVMEGWGRHLLEYDDPERNDLLGHLRPWLHGKADYFDKALSYQHGTYQSLEGLLLDSPVTPLMQSRYGYRGYSTSVAQAYRDAGYRTVFLSAGQDSWRKLDTALLQQGFDQVLGESAITERYPEATTHTWGVDDEWMFRYAQDIVAEAEAAGQPLMLVMLTTTNHPPFRSPPGYQPAVLDPDTLGTAMAVDAEHGRTILSTYQYANNALGQFLDNLERDGVMEHTLFAATGDHNTRQIFTYPDASQLNFKYGVPIIMWVPEPYRLGGIPHTGEWASHQDIFATLMAHSLQDTSVAKRGRDLYADTTAPIALSFIGDESGAGPGIFISAEGAVVGMTHPQFYHWNSDGRLLPAATPSQPLQVQWQKQRALLALRDWRIRAEALQP</sequence>
<evidence type="ECO:0000313" key="11">
    <source>
        <dbReference type="Proteomes" id="UP000292039"/>
    </source>
</evidence>
<feature type="transmembrane region" description="Helical" evidence="6">
    <location>
        <begin position="194"/>
        <end position="213"/>
    </location>
</feature>
<organism evidence="8 10">
    <name type="scientific">Kerstersia gyiorum</name>
    <dbReference type="NCBI Taxonomy" id="206506"/>
    <lineage>
        <taxon>Bacteria</taxon>
        <taxon>Pseudomonadati</taxon>
        <taxon>Pseudomonadota</taxon>
        <taxon>Betaproteobacteria</taxon>
        <taxon>Burkholderiales</taxon>
        <taxon>Alcaligenaceae</taxon>
        <taxon>Kerstersia</taxon>
    </lineage>
</organism>
<evidence type="ECO:0000256" key="2">
    <source>
        <dbReference type="ARBA" id="ARBA00022475"/>
    </source>
</evidence>
<dbReference type="InterPro" id="IPR017850">
    <property type="entry name" value="Alkaline_phosphatase_core_sf"/>
</dbReference>
<dbReference type="EMBL" id="SGWZ01000001">
    <property type="protein sequence ID" value="RZS73421.1"/>
    <property type="molecule type" value="Genomic_DNA"/>
</dbReference>
<comment type="caution">
    <text evidence="8">The sequence shown here is derived from an EMBL/GenBank/DDBJ whole genome shotgun (WGS) entry which is preliminary data.</text>
</comment>
<evidence type="ECO:0000256" key="6">
    <source>
        <dbReference type="SAM" id="Phobius"/>
    </source>
</evidence>
<keyword evidence="4 6" id="KW-1133">Transmembrane helix</keyword>